<dbReference type="PANTHER" id="PTHR33116">
    <property type="entry name" value="REVERSE TRANSCRIPTASE ZINC-BINDING DOMAIN-CONTAINING PROTEIN-RELATED-RELATED"/>
    <property type="match status" value="1"/>
</dbReference>
<keyword evidence="2" id="KW-1185">Reference proteome</keyword>
<dbReference type="EMBL" id="JAKOGI010002185">
    <property type="protein sequence ID" value="KAJ8422664.1"/>
    <property type="molecule type" value="Genomic_DNA"/>
</dbReference>
<evidence type="ECO:0000313" key="2">
    <source>
        <dbReference type="Proteomes" id="UP001153076"/>
    </source>
</evidence>
<proteinExistence type="predicted"/>
<gene>
    <name evidence="1" type="ORF">Cgig2_014509</name>
</gene>
<dbReference type="Proteomes" id="UP001153076">
    <property type="component" value="Unassembled WGS sequence"/>
</dbReference>
<organism evidence="1 2">
    <name type="scientific">Carnegiea gigantea</name>
    <dbReference type="NCBI Taxonomy" id="171969"/>
    <lineage>
        <taxon>Eukaryota</taxon>
        <taxon>Viridiplantae</taxon>
        <taxon>Streptophyta</taxon>
        <taxon>Embryophyta</taxon>
        <taxon>Tracheophyta</taxon>
        <taxon>Spermatophyta</taxon>
        <taxon>Magnoliopsida</taxon>
        <taxon>eudicotyledons</taxon>
        <taxon>Gunneridae</taxon>
        <taxon>Pentapetalae</taxon>
        <taxon>Caryophyllales</taxon>
        <taxon>Cactineae</taxon>
        <taxon>Cactaceae</taxon>
        <taxon>Cactoideae</taxon>
        <taxon>Echinocereeae</taxon>
        <taxon>Carnegiea</taxon>
    </lineage>
</organism>
<accession>A0A9Q1GP08</accession>
<reference evidence="1" key="1">
    <citation type="submission" date="2022-04" db="EMBL/GenBank/DDBJ databases">
        <title>Carnegiea gigantea Genome sequencing and assembly v2.</title>
        <authorList>
            <person name="Copetti D."/>
            <person name="Sanderson M.J."/>
            <person name="Burquez A."/>
            <person name="Wojciechowski M.F."/>
        </authorList>
    </citation>
    <scope>NUCLEOTIDE SEQUENCE</scope>
    <source>
        <strain evidence="1">SGP5-SGP5p</strain>
        <tissue evidence="1">Aerial part</tissue>
    </source>
</reference>
<comment type="caution">
    <text evidence="1">The sequence shown here is derived from an EMBL/GenBank/DDBJ whole genome shotgun (WGS) entry which is preliminary data.</text>
</comment>
<protein>
    <submittedName>
        <fullName evidence="1">Uncharacterized protein</fullName>
    </submittedName>
</protein>
<dbReference type="OrthoDB" id="2417874at2759"/>
<dbReference type="AlphaFoldDB" id="A0A9Q1GP08"/>
<sequence length="369" mass="42968">MADCEVLEIPSLGAFFTGTNKTIWSQIDRVFINSLWHEIIPRSSFSSRNPPDQLLIFNSSSHKDFQSIVLADLPYARSPHIMQQIRVYLNQLRPKLKQLNSNHFADLRGQQDIAKTDLLQLQHYIALFRQQCKLDWINDGHDCTRFFFARAKQRKLATYIFTIKDATEKEVEGFEQVSAVMLSFYKDLLGQTHFQSAARVHIWATRNLSFAGRAMLINGVIFGMYNYWASIFLLSKDVVQKITNICRNYLWGGTKEHSRVPHISWAHTCKAKKHRRIGIKDYEAWSKATIAKLVWAVCTKKDVLWVTWVHGRYLKNKDWWDYIPAPDNSWTWKKICSIKDIFKVGCSAPHVWEFQGRKDFKVSTVTNGS</sequence>
<name>A0A9Q1GP08_9CARY</name>
<evidence type="ECO:0000313" key="1">
    <source>
        <dbReference type="EMBL" id="KAJ8422664.1"/>
    </source>
</evidence>
<dbReference type="PANTHER" id="PTHR33116:SF80">
    <property type="entry name" value="REVERSE TRANSCRIPTASE ZINC-BINDING DOMAIN-CONTAINING PROTEIN"/>
    <property type="match status" value="1"/>
</dbReference>